<dbReference type="InterPro" id="IPR016135">
    <property type="entry name" value="UBQ-conjugating_enzyme/RWD"/>
</dbReference>
<keyword evidence="3" id="KW-1185">Reference proteome</keyword>
<name>A0A5J4N8L2_9TREM</name>
<dbReference type="SMART" id="SM00591">
    <property type="entry name" value="RWD"/>
    <property type="match status" value="1"/>
</dbReference>
<proteinExistence type="predicted"/>
<protein>
    <recommendedName>
        <fullName evidence="1">RWD domain-containing protein</fullName>
    </recommendedName>
</protein>
<dbReference type="InterPro" id="IPR006575">
    <property type="entry name" value="RWD_dom"/>
</dbReference>
<evidence type="ECO:0000259" key="1">
    <source>
        <dbReference type="PROSITE" id="PS50908"/>
    </source>
</evidence>
<dbReference type="PANTHER" id="PTHR12292">
    <property type="entry name" value="RWD DOMAIN-CONTAINING PROTEIN"/>
    <property type="match status" value="1"/>
</dbReference>
<sequence length="237" mass="26856">MVDKLEERTNELTALESIYERNLVITQNTGLQKFEVCLSGHSDNNSTITIGCTITFEYTDGYPEEAPVYAITKTEGLMPQDSLKLSDLVDSVIQRSLGYIMIFDILSEVQEKLNSMCEQQMLQLVKAQEAKRHAAEMEEEAKFRGDRVTVESFIKWNTNFLAEMAALKEKAIVDPGLKRLTGRELFLRDNRYDDSDLRFLSENGESVEIDECLFADIGELDLTDDLLVEEDAATTEA</sequence>
<dbReference type="SUPFAM" id="SSF54495">
    <property type="entry name" value="UBC-like"/>
    <property type="match status" value="1"/>
</dbReference>
<organism evidence="2 3">
    <name type="scientific">Paragonimus westermani</name>
    <dbReference type="NCBI Taxonomy" id="34504"/>
    <lineage>
        <taxon>Eukaryota</taxon>
        <taxon>Metazoa</taxon>
        <taxon>Spiralia</taxon>
        <taxon>Lophotrochozoa</taxon>
        <taxon>Platyhelminthes</taxon>
        <taxon>Trematoda</taxon>
        <taxon>Digenea</taxon>
        <taxon>Plagiorchiida</taxon>
        <taxon>Troglotremata</taxon>
        <taxon>Troglotrematidae</taxon>
        <taxon>Paragonimus</taxon>
    </lineage>
</organism>
<evidence type="ECO:0000313" key="3">
    <source>
        <dbReference type="Proteomes" id="UP000324629"/>
    </source>
</evidence>
<dbReference type="InterPro" id="IPR040213">
    <property type="entry name" value="GIR2-like"/>
</dbReference>
<dbReference type="Proteomes" id="UP000324629">
    <property type="component" value="Unassembled WGS sequence"/>
</dbReference>
<accession>A0A5J4N8L2</accession>
<dbReference type="EMBL" id="QNGE01006251">
    <property type="protein sequence ID" value="KAA3671539.1"/>
    <property type="molecule type" value="Genomic_DNA"/>
</dbReference>
<dbReference type="AlphaFoldDB" id="A0A5J4N8L2"/>
<dbReference type="PROSITE" id="PS50908">
    <property type="entry name" value="RWD"/>
    <property type="match status" value="1"/>
</dbReference>
<feature type="domain" description="RWD" evidence="1">
    <location>
        <begin position="10"/>
        <end position="116"/>
    </location>
</feature>
<dbReference type="Gene3D" id="3.10.110.10">
    <property type="entry name" value="Ubiquitin Conjugating Enzyme"/>
    <property type="match status" value="1"/>
</dbReference>
<reference evidence="2 3" key="1">
    <citation type="journal article" date="2019" name="Gigascience">
        <title>Whole-genome sequence of the oriental lung fluke Paragonimus westermani.</title>
        <authorList>
            <person name="Oey H."/>
            <person name="Zakrzewski M."/>
            <person name="Narain K."/>
            <person name="Devi K.R."/>
            <person name="Agatsuma T."/>
            <person name="Nawaratna S."/>
            <person name="Gobert G.N."/>
            <person name="Jones M.K."/>
            <person name="Ragan M.A."/>
            <person name="McManus D.P."/>
            <person name="Krause L."/>
        </authorList>
    </citation>
    <scope>NUCLEOTIDE SEQUENCE [LARGE SCALE GENOMIC DNA]</scope>
    <source>
        <strain evidence="2 3">IND2009</strain>
    </source>
</reference>
<evidence type="ECO:0000313" key="2">
    <source>
        <dbReference type="EMBL" id="KAA3671539.1"/>
    </source>
</evidence>
<dbReference type="Pfam" id="PF05773">
    <property type="entry name" value="RWD"/>
    <property type="match status" value="1"/>
</dbReference>
<gene>
    <name evidence="2" type="ORF">DEA37_0008296</name>
</gene>
<comment type="caution">
    <text evidence="2">The sequence shown here is derived from an EMBL/GenBank/DDBJ whole genome shotgun (WGS) entry which is preliminary data.</text>
</comment>